<dbReference type="EMBL" id="JAUKUD010000005">
    <property type="protein sequence ID" value="KAK0743027.1"/>
    <property type="molecule type" value="Genomic_DNA"/>
</dbReference>
<evidence type="ECO:0000313" key="3">
    <source>
        <dbReference type="EMBL" id="KAK0743027.1"/>
    </source>
</evidence>
<evidence type="ECO:0000259" key="2">
    <source>
        <dbReference type="Pfam" id="PF12828"/>
    </source>
</evidence>
<dbReference type="Pfam" id="PF12828">
    <property type="entry name" value="PXB"/>
    <property type="match status" value="1"/>
</dbReference>
<feature type="domain" description="PX" evidence="1">
    <location>
        <begin position="185"/>
        <end position="383"/>
    </location>
</feature>
<dbReference type="PANTHER" id="PTHR47185:SF2">
    <property type="entry name" value="FUNGAL PROTEIN"/>
    <property type="match status" value="1"/>
</dbReference>
<dbReference type="PANTHER" id="PTHR47185">
    <property type="entry name" value="PX DOMAIN-CONTAINING PROTEIN YPR097W"/>
    <property type="match status" value="1"/>
</dbReference>
<protein>
    <submittedName>
        <fullName evidence="3">PX-associated-domain-containing protein</fullName>
    </submittedName>
</protein>
<dbReference type="InterPro" id="IPR047168">
    <property type="entry name" value="LEC1-like"/>
</dbReference>
<name>A0AA40K2A5_9PEZI</name>
<dbReference type="AlphaFoldDB" id="A0AA40K2A5"/>
<sequence>MGSLVGPLQPPPDVLSSTQLHALFDILTHHETFAEVEKFSHPETVSLYGYPFKQRQSDGTLVYAAGSSAPLLAGVLRSIVLPIPGVRNLPDGFWHVRFQGILTKLGEADLSPSYDKGSLGTRKTLATAASVIHEAVSRGLLGGIPPFRGSGSSLQGPYDSSKAQDLVRAWEDAIHELVHGNLVDELFECAAKQDSLEKHSPAVKASVDYVIIHLATFIHHVLVLSPEGPYLLKLLENFHNLIPYSMIRQTLRVGNAATMINGMVRLLLAKIGVGALSNWVGLTQNADDGMNLLQRIISLVLSWDTAEFRKSMDRIERAPNGPSKAHLAAIRQFIDKPREEHDAVRDYSMKTPTSMVAAILASSSKPLEPLSPAQHAQCFEYYVALMAVHDRDAIAKVICRQNPDLFTGLIRDAVGTFDHMIRTIHEKIDLREHVAAGEAFITDLLNTSKPKPARKISSGDPSEKPLRTQAPSIEDYVSLLRRNRHLLYNWLHQFASQCPSIRDEFRGAAGALSSNLQLLYAALSNVNKEPVITAIDAHASYLTALERLSLERMQRILDDMPSGGVLAVDEDARTSRASICGPGMFLARWQQLLDDAVVTPETPDGGLRRGKEVKGALAQGKTVSAAVQDGWDPQKLAALAEREVPVPPDVGIVVEALGGEFRGLVVDLLRMKEGRGRG</sequence>
<dbReference type="InterPro" id="IPR024555">
    <property type="entry name" value="PX-associated"/>
</dbReference>
<evidence type="ECO:0000313" key="4">
    <source>
        <dbReference type="Proteomes" id="UP001172155"/>
    </source>
</evidence>
<dbReference type="Pfam" id="PF12825">
    <property type="entry name" value="DUF3818"/>
    <property type="match status" value="1"/>
</dbReference>
<keyword evidence="4" id="KW-1185">Reference proteome</keyword>
<gene>
    <name evidence="3" type="ORF">B0T18DRAFT_447848</name>
</gene>
<dbReference type="InterPro" id="IPR024554">
    <property type="entry name" value="LEC1-like_C"/>
</dbReference>
<organism evidence="3 4">
    <name type="scientific">Schizothecium vesticola</name>
    <dbReference type="NCBI Taxonomy" id="314040"/>
    <lineage>
        <taxon>Eukaryota</taxon>
        <taxon>Fungi</taxon>
        <taxon>Dikarya</taxon>
        <taxon>Ascomycota</taxon>
        <taxon>Pezizomycotina</taxon>
        <taxon>Sordariomycetes</taxon>
        <taxon>Sordariomycetidae</taxon>
        <taxon>Sordariales</taxon>
        <taxon>Schizotheciaceae</taxon>
        <taxon>Schizothecium</taxon>
    </lineage>
</organism>
<proteinExistence type="predicted"/>
<reference evidence="3" key="1">
    <citation type="submission" date="2023-06" db="EMBL/GenBank/DDBJ databases">
        <title>Genome-scale phylogeny and comparative genomics of the fungal order Sordariales.</title>
        <authorList>
            <consortium name="Lawrence Berkeley National Laboratory"/>
            <person name="Hensen N."/>
            <person name="Bonometti L."/>
            <person name="Westerberg I."/>
            <person name="Brannstrom I.O."/>
            <person name="Guillou S."/>
            <person name="Cros-Aarteil S."/>
            <person name="Calhoun S."/>
            <person name="Haridas S."/>
            <person name="Kuo A."/>
            <person name="Mondo S."/>
            <person name="Pangilinan J."/>
            <person name="Riley R."/>
            <person name="LaButti K."/>
            <person name="Andreopoulos B."/>
            <person name="Lipzen A."/>
            <person name="Chen C."/>
            <person name="Yanf M."/>
            <person name="Daum C."/>
            <person name="Ng V."/>
            <person name="Clum A."/>
            <person name="Steindorff A."/>
            <person name="Ohm R."/>
            <person name="Martin F."/>
            <person name="Silar P."/>
            <person name="Natvig D."/>
            <person name="Lalanne C."/>
            <person name="Gautier V."/>
            <person name="Ament-velasquez S.L."/>
            <person name="Kruys A."/>
            <person name="Hutchinson M.I."/>
            <person name="Powell A.J."/>
            <person name="Barry K."/>
            <person name="Miller A.N."/>
            <person name="Grigoriev I.V."/>
            <person name="Debuchy R."/>
            <person name="Gladieux P."/>
            <person name="Thoren M.H."/>
            <person name="Johannesson H."/>
        </authorList>
    </citation>
    <scope>NUCLEOTIDE SEQUENCE</scope>
    <source>
        <strain evidence="3">SMH3187-1</strain>
    </source>
</reference>
<feature type="domain" description="PX-associated" evidence="2">
    <location>
        <begin position="13"/>
        <end position="138"/>
    </location>
</feature>
<accession>A0AA40K2A5</accession>
<dbReference type="GO" id="GO:0035091">
    <property type="term" value="F:phosphatidylinositol binding"/>
    <property type="evidence" value="ECO:0007669"/>
    <property type="project" value="TreeGrafter"/>
</dbReference>
<evidence type="ECO:0000259" key="1">
    <source>
        <dbReference type="Pfam" id="PF12825"/>
    </source>
</evidence>
<dbReference type="Proteomes" id="UP001172155">
    <property type="component" value="Unassembled WGS sequence"/>
</dbReference>
<comment type="caution">
    <text evidence="3">The sequence shown here is derived from an EMBL/GenBank/DDBJ whole genome shotgun (WGS) entry which is preliminary data.</text>
</comment>